<dbReference type="Gene3D" id="3.60.21.10">
    <property type="match status" value="1"/>
</dbReference>
<evidence type="ECO:0000313" key="2">
    <source>
        <dbReference type="EMBL" id="GGB16378.1"/>
    </source>
</evidence>
<dbReference type="Pfam" id="PF00149">
    <property type="entry name" value="Metallophos"/>
    <property type="match status" value="1"/>
</dbReference>
<dbReference type="InterPro" id="IPR029052">
    <property type="entry name" value="Metallo-depent_PP-like"/>
</dbReference>
<name>A0A916WP25_9ACTN</name>
<dbReference type="AlphaFoldDB" id="A0A916WP25"/>
<comment type="caution">
    <text evidence="2">The sequence shown here is derived from an EMBL/GenBank/DDBJ whole genome shotgun (WGS) entry which is preliminary data.</text>
</comment>
<dbReference type="RefSeq" id="WP_188584585.1">
    <property type="nucleotide sequence ID" value="NZ_BMGC01000001.1"/>
</dbReference>
<dbReference type="SUPFAM" id="SSF56300">
    <property type="entry name" value="Metallo-dependent phosphatases"/>
    <property type="match status" value="1"/>
</dbReference>
<reference evidence="2" key="1">
    <citation type="journal article" date="2014" name="Int. J. Syst. Evol. Microbiol.">
        <title>Complete genome sequence of Corynebacterium casei LMG S-19264T (=DSM 44701T), isolated from a smear-ripened cheese.</title>
        <authorList>
            <consortium name="US DOE Joint Genome Institute (JGI-PGF)"/>
            <person name="Walter F."/>
            <person name="Albersmeier A."/>
            <person name="Kalinowski J."/>
            <person name="Ruckert C."/>
        </authorList>
    </citation>
    <scope>NUCLEOTIDE SEQUENCE</scope>
    <source>
        <strain evidence="2">CGMCC 1.12827</strain>
    </source>
</reference>
<evidence type="ECO:0000259" key="1">
    <source>
        <dbReference type="Pfam" id="PF00149"/>
    </source>
</evidence>
<proteinExistence type="predicted"/>
<dbReference type="Proteomes" id="UP000621454">
    <property type="component" value="Unassembled WGS sequence"/>
</dbReference>
<accession>A0A916WP25</accession>
<gene>
    <name evidence="2" type="ORF">GCM10011489_00580</name>
</gene>
<keyword evidence="3" id="KW-1185">Reference proteome</keyword>
<evidence type="ECO:0000313" key="3">
    <source>
        <dbReference type="Proteomes" id="UP000621454"/>
    </source>
</evidence>
<organism evidence="2 3">
    <name type="scientific">Gordonia jinhuaensis</name>
    <dbReference type="NCBI Taxonomy" id="1517702"/>
    <lineage>
        <taxon>Bacteria</taxon>
        <taxon>Bacillati</taxon>
        <taxon>Actinomycetota</taxon>
        <taxon>Actinomycetes</taxon>
        <taxon>Mycobacteriales</taxon>
        <taxon>Gordoniaceae</taxon>
        <taxon>Gordonia</taxon>
    </lineage>
</organism>
<dbReference type="GO" id="GO:0016787">
    <property type="term" value="F:hydrolase activity"/>
    <property type="evidence" value="ECO:0007669"/>
    <property type="project" value="InterPro"/>
</dbReference>
<reference evidence="2" key="2">
    <citation type="submission" date="2020-09" db="EMBL/GenBank/DDBJ databases">
        <authorList>
            <person name="Sun Q."/>
            <person name="Zhou Y."/>
        </authorList>
    </citation>
    <scope>NUCLEOTIDE SEQUENCE</scope>
    <source>
        <strain evidence="2">CGMCC 1.12827</strain>
    </source>
</reference>
<sequence>MVRVLAVSDEIVDSLLLGAAAEMRPDLILAAGDLPFDYLESLMISCNAPLAYVPGNHDPDLSGYRRGRTGWTRAGMPASDPGPLGAIALDGRVRTVAGLRIAGLGGSIRYSDGPNQYRESAMRIRAARLAVRVLAARFIRPGRTGERMRSHVHAIDVLLTHSPARGFGDAPDPAHRGFACFVGLVRALTPQVLIHGHIHPHGRPAAERAISWRRARGNAESTPCINTVGYCLFEIDPGGDSLAIMRRRRGT</sequence>
<dbReference type="InterPro" id="IPR004843">
    <property type="entry name" value="Calcineurin-like_PHP"/>
</dbReference>
<protein>
    <submittedName>
        <fullName evidence="2">Metallophosphoesterase</fullName>
    </submittedName>
</protein>
<dbReference type="EMBL" id="BMGC01000001">
    <property type="protein sequence ID" value="GGB16378.1"/>
    <property type="molecule type" value="Genomic_DNA"/>
</dbReference>
<feature type="domain" description="Calcineurin-like phosphoesterase" evidence="1">
    <location>
        <begin position="19"/>
        <end position="200"/>
    </location>
</feature>